<name>A0A8I1JHF9_PSEPU</name>
<evidence type="ECO:0000313" key="2">
    <source>
        <dbReference type="Proteomes" id="UP000637061"/>
    </source>
</evidence>
<gene>
    <name evidence="1" type="ORF">JEU22_01815</name>
</gene>
<dbReference type="EMBL" id="JAEHTE010000001">
    <property type="protein sequence ID" value="MBI6882636.1"/>
    <property type="molecule type" value="Genomic_DNA"/>
</dbReference>
<protein>
    <submittedName>
        <fullName evidence="1">Uncharacterized protein</fullName>
    </submittedName>
</protein>
<evidence type="ECO:0000313" key="1">
    <source>
        <dbReference type="EMBL" id="MBI6882636.1"/>
    </source>
</evidence>
<dbReference type="Proteomes" id="UP000637061">
    <property type="component" value="Unassembled WGS sequence"/>
</dbReference>
<dbReference type="AlphaFoldDB" id="A0A8I1JHF9"/>
<accession>A0A8I1JHF9</accession>
<reference evidence="1" key="1">
    <citation type="submission" date="2020-12" db="EMBL/GenBank/DDBJ databases">
        <title>Enhanced detection system for hospital associated transmission using whole genome sequencing surveillance.</title>
        <authorList>
            <person name="Harrison L.H."/>
            <person name="Van Tyne D."/>
            <person name="Marsh J.W."/>
            <person name="Griffith M.P."/>
            <person name="Snyder D.J."/>
            <person name="Cooper V.S."/>
            <person name="Mustapha M."/>
        </authorList>
    </citation>
    <scope>NUCLEOTIDE SEQUENCE</scope>
    <source>
        <strain evidence="1">PSB00042</strain>
    </source>
</reference>
<comment type="caution">
    <text evidence="1">The sequence shown here is derived from an EMBL/GenBank/DDBJ whole genome shotgun (WGS) entry which is preliminary data.</text>
</comment>
<dbReference type="RefSeq" id="WP_198746247.1">
    <property type="nucleotide sequence ID" value="NZ_JAEHTE010000001.1"/>
</dbReference>
<sequence>MNLDDIKLFNDTTRWFRDNGETLIPVGHEGFARLFRSGWVEIELDSDGISTSGNSMRVPADCLALLSGVIAGVESDFLAEIAKHHGSGSGYALLAWATSRVETKVLLLSGKTISTNELFVRCQHAIEAADEDVLRNAYRASEDYETCITVGLLSAKSPRQWPSSILDYHQQVLDGVPAAEPVEFFVARHNFLDTLLNEEYPHDNVGPRYDWLLERSGMLMDGVINKKIGRFSLWEELVWVGANQQGHEIKQGFVDYCFHKAPTSQRAAIRKGLSSMMVECTHYSDGGQILSWMKGVVDGTYLEAIPDSIVLQMNMIRSESNADDCVNLDPQIFTALSDAKDSIEERLYLEIEATPIADIGLHHFVALGFLDRADFTSPKQVIPADLDRETMVNNMLARLEAFNAPQERLVGDQVSIQEEVVQHTASWIRRVTRDHELDFSRLKCPSDKTSYTLALAGINPKMLPVMSNRSKGLLLEHSLGI</sequence>
<organism evidence="1 2">
    <name type="scientific">Pseudomonas putida</name>
    <name type="common">Arthrobacter siderocapsulatus</name>
    <dbReference type="NCBI Taxonomy" id="303"/>
    <lineage>
        <taxon>Bacteria</taxon>
        <taxon>Pseudomonadati</taxon>
        <taxon>Pseudomonadota</taxon>
        <taxon>Gammaproteobacteria</taxon>
        <taxon>Pseudomonadales</taxon>
        <taxon>Pseudomonadaceae</taxon>
        <taxon>Pseudomonas</taxon>
    </lineage>
</organism>
<proteinExistence type="predicted"/>